<dbReference type="RefSeq" id="XP_009225309.1">
    <property type="nucleotide sequence ID" value="XM_009227045.1"/>
</dbReference>
<accession>J3P6Q9</accession>
<evidence type="ECO:0000313" key="4">
    <source>
        <dbReference type="Proteomes" id="UP000006039"/>
    </source>
</evidence>
<feature type="compositionally biased region" description="Polar residues" evidence="1">
    <location>
        <begin position="40"/>
        <end position="50"/>
    </location>
</feature>
<feature type="region of interest" description="Disordered" evidence="1">
    <location>
        <begin position="36"/>
        <end position="55"/>
    </location>
</feature>
<reference evidence="3" key="5">
    <citation type="submission" date="2018-04" db="UniProtKB">
        <authorList>
            <consortium name="EnsemblFungi"/>
        </authorList>
    </citation>
    <scope>IDENTIFICATION</scope>
    <source>
        <strain evidence="3">R3-111a-1</strain>
    </source>
</reference>
<keyword evidence="4" id="KW-1185">Reference proteome</keyword>
<dbReference type="HOGENOM" id="CLU_1885909_0_0_1"/>
<feature type="region of interest" description="Disordered" evidence="1">
    <location>
        <begin position="1"/>
        <end position="26"/>
    </location>
</feature>
<evidence type="ECO:0000313" key="2">
    <source>
        <dbReference type="EMBL" id="EJT72335.1"/>
    </source>
</evidence>
<reference evidence="3" key="4">
    <citation type="journal article" date="2015" name="G3 (Bethesda)">
        <title>Genome sequences of three phytopathogenic species of the Magnaporthaceae family of fungi.</title>
        <authorList>
            <person name="Okagaki L.H."/>
            <person name="Nunes C.C."/>
            <person name="Sailsbery J."/>
            <person name="Clay B."/>
            <person name="Brown D."/>
            <person name="John T."/>
            <person name="Oh Y."/>
            <person name="Young N."/>
            <person name="Fitzgerald M."/>
            <person name="Haas B.J."/>
            <person name="Zeng Q."/>
            <person name="Young S."/>
            <person name="Adiconis X."/>
            <person name="Fan L."/>
            <person name="Levin J.Z."/>
            <person name="Mitchell T.K."/>
            <person name="Okubara P.A."/>
            <person name="Farman M.L."/>
            <person name="Kohn L.M."/>
            <person name="Birren B."/>
            <person name="Ma L.-J."/>
            <person name="Dean R.A."/>
        </authorList>
    </citation>
    <scope>NUCLEOTIDE SEQUENCE</scope>
    <source>
        <strain evidence="3">R3-111a-1</strain>
    </source>
</reference>
<dbReference type="AlphaFoldDB" id="J3P6Q9"/>
<gene>
    <name evidence="3" type="primary">20349659</name>
    <name evidence="2" type="ORF">GGTG_09201</name>
</gene>
<feature type="compositionally biased region" description="Low complexity" evidence="1">
    <location>
        <begin position="95"/>
        <end position="104"/>
    </location>
</feature>
<dbReference type="GeneID" id="20349659"/>
<dbReference type="VEuPathDB" id="FungiDB:GGTG_09201"/>
<name>J3P6Q9_GAET3</name>
<sequence>MPLRLLSCAPRPISNPPGPGYQSPTTLPALLRLRPAWASPNPQAAPSSQQELRDAEEDWSLIRLLLPRLKNTPLEDYTTAQVKKDADASDEADADAAGRAVAADGDIEDEPKPEEDEGPKQPLKGDFKATLIEGD</sequence>
<proteinExistence type="predicted"/>
<evidence type="ECO:0000313" key="3">
    <source>
        <dbReference type="EnsemblFungi" id="EJT72335"/>
    </source>
</evidence>
<organism evidence="2">
    <name type="scientific">Gaeumannomyces tritici (strain R3-111a-1)</name>
    <name type="common">Wheat and barley take-all root rot fungus</name>
    <name type="synonym">Gaeumannomyces graminis var. tritici</name>
    <dbReference type="NCBI Taxonomy" id="644352"/>
    <lineage>
        <taxon>Eukaryota</taxon>
        <taxon>Fungi</taxon>
        <taxon>Dikarya</taxon>
        <taxon>Ascomycota</taxon>
        <taxon>Pezizomycotina</taxon>
        <taxon>Sordariomycetes</taxon>
        <taxon>Sordariomycetidae</taxon>
        <taxon>Magnaporthales</taxon>
        <taxon>Magnaporthaceae</taxon>
        <taxon>Gaeumannomyces</taxon>
    </lineage>
</organism>
<reference evidence="2" key="2">
    <citation type="submission" date="2010-07" db="EMBL/GenBank/DDBJ databases">
        <authorList>
            <consortium name="The Broad Institute Genome Sequencing Platform"/>
            <consortium name="Broad Institute Genome Sequencing Center for Infectious Disease"/>
            <person name="Ma L.-J."/>
            <person name="Dead R."/>
            <person name="Young S."/>
            <person name="Zeng Q."/>
            <person name="Koehrsen M."/>
            <person name="Alvarado L."/>
            <person name="Berlin A."/>
            <person name="Chapman S.B."/>
            <person name="Chen Z."/>
            <person name="Freedman E."/>
            <person name="Gellesch M."/>
            <person name="Goldberg J."/>
            <person name="Griggs A."/>
            <person name="Gujja S."/>
            <person name="Heilman E.R."/>
            <person name="Heiman D."/>
            <person name="Hepburn T."/>
            <person name="Howarth C."/>
            <person name="Jen D."/>
            <person name="Larson L."/>
            <person name="Mehta T."/>
            <person name="Neiman D."/>
            <person name="Pearson M."/>
            <person name="Roberts A."/>
            <person name="Saif S."/>
            <person name="Shea T."/>
            <person name="Shenoy N."/>
            <person name="Sisk P."/>
            <person name="Stolte C."/>
            <person name="Sykes S."/>
            <person name="Walk T."/>
            <person name="White J."/>
            <person name="Yandava C."/>
            <person name="Haas B."/>
            <person name="Nusbaum C."/>
            <person name="Birren B."/>
        </authorList>
    </citation>
    <scope>NUCLEOTIDE SEQUENCE</scope>
    <source>
        <strain evidence="2">R3-111a-1</strain>
    </source>
</reference>
<feature type="region of interest" description="Disordered" evidence="1">
    <location>
        <begin position="73"/>
        <end position="135"/>
    </location>
</feature>
<protein>
    <submittedName>
        <fullName evidence="2 3">Uncharacterized protein</fullName>
    </submittedName>
</protein>
<dbReference type="EnsemblFungi" id="EJT72335">
    <property type="protein sequence ID" value="EJT72335"/>
    <property type="gene ID" value="GGTG_09201"/>
</dbReference>
<dbReference type="Proteomes" id="UP000006039">
    <property type="component" value="Unassembled WGS sequence"/>
</dbReference>
<reference evidence="4" key="1">
    <citation type="submission" date="2010-07" db="EMBL/GenBank/DDBJ databases">
        <title>The genome sequence of Gaeumannomyces graminis var. tritici strain R3-111a-1.</title>
        <authorList>
            <consortium name="The Broad Institute Genome Sequencing Platform"/>
            <person name="Ma L.-J."/>
            <person name="Dead R."/>
            <person name="Young S."/>
            <person name="Zeng Q."/>
            <person name="Koehrsen M."/>
            <person name="Alvarado L."/>
            <person name="Berlin A."/>
            <person name="Chapman S.B."/>
            <person name="Chen Z."/>
            <person name="Freedman E."/>
            <person name="Gellesch M."/>
            <person name="Goldberg J."/>
            <person name="Griggs A."/>
            <person name="Gujja S."/>
            <person name="Heilman E.R."/>
            <person name="Heiman D."/>
            <person name="Hepburn T."/>
            <person name="Howarth C."/>
            <person name="Jen D."/>
            <person name="Larson L."/>
            <person name="Mehta T."/>
            <person name="Neiman D."/>
            <person name="Pearson M."/>
            <person name="Roberts A."/>
            <person name="Saif S."/>
            <person name="Shea T."/>
            <person name="Shenoy N."/>
            <person name="Sisk P."/>
            <person name="Stolte C."/>
            <person name="Sykes S."/>
            <person name="Walk T."/>
            <person name="White J."/>
            <person name="Yandava C."/>
            <person name="Haas B."/>
            <person name="Nusbaum C."/>
            <person name="Birren B."/>
        </authorList>
    </citation>
    <scope>NUCLEOTIDE SEQUENCE [LARGE SCALE GENOMIC DNA]</scope>
    <source>
        <strain evidence="4">R3-111a-1</strain>
    </source>
</reference>
<reference evidence="2" key="3">
    <citation type="submission" date="2010-09" db="EMBL/GenBank/DDBJ databases">
        <title>Annotation of Gaeumannomyces graminis var. tritici R3-111a-1.</title>
        <authorList>
            <consortium name="The Broad Institute Genome Sequencing Platform"/>
            <person name="Ma L.-J."/>
            <person name="Dead R."/>
            <person name="Young S.K."/>
            <person name="Zeng Q."/>
            <person name="Gargeya S."/>
            <person name="Fitzgerald M."/>
            <person name="Haas B."/>
            <person name="Abouelleil A."/>
            <person name="Alvarado L."/>
            <person name="Arachchi H.M."/>
            <person name="Berlin A."/>
            <person name="Brown A."/>
            <person name="Chapman S.B."/>
            <person name="Chen Z."/>
            <person name="Dunbar C."/>
            <person name="Freedman E."/>
            <person name="Gearin G."/>
            <person name="Gellesch M."/>
            <person name="Goldberg J."/>
            <person name="Griggs A."/>
            <person name="Gujja S."/>
            <person name="Heiman D."/>
            <person name="Howarth C."/>
            <person name="Larson L."/>
            <person name="Lui A."/>
            <person name="MacDonald P.J.P."/>
            <person name="Mehta T."/>
            <person name="Montmayeur A."/>
            <person name="Murphy C."/>
            <person name="Neiman D."/>
            <person name="Pearson M."/>
            <person name="Priest M."/>
            <person name="Roberts A."/>
            <person name="Saif S."/>
            <person name="Shea T."/>
            <person name="Shenoy N."/>
            <person name="Sisk P."/>
            <person name="Stolte C."/>
            <person name="Sykes S."/>
            <person name="Yandava C."/>
            <person name="Wortman J."/>
            <person name="Nusbaum C."/>
            <person name="Birren B."/>
        </authorList>
    </citation>
    <scope>NUCLEOTIDE SEQUENCE</scope>
    <source>
        <strain evidence="2">R3-111a-1</strain>
    </source>
</reference>
<evidence type="ECO:0000256" key="1">
    <source>
        <dbReference type="SAM" id="MobiDB-lite"/>
    </source>
</evidence>
<feature type="compositionally biased region" description="Acidic residues" evidence="1">
    <location>
        <begin position="105"/>
        <end position="117"/>
    </location>
</feature>
<dbReference type="EMBL" id="GL385399">
    <property type="protein sequence ID" value="EJT72335.1"/>
    <property type="molecule type" value="Genomic_DNA"/>
</dbReference>